<feature type="transmembrane region" description="Helical" evidence="7">
    <location>
        <begin position="177"/>
        <end position="196"/>
    </location>
</feature>
<evidence type="ECO:0000256" key="5">
    <source>
        <dbReference type="ARBA" id="ARBA00022989"/>
    </source>
</evidence>
<dbReference type="InterPro" id="IPR045621">
    <property type="entry name" value="BPD_transp_1_N"/>
</dbReference>
<dbReference type="PANTHER" id="PTHR30465">
    <property type="entry name" value="INNER MEMBRANE ABC TRANSPORTER"/>
    <property type="match status" value="1"/>
</dbReference>
<dbReference type="EMBL" id="PGTN01000040">
    <property type="protein sequence ID" value="PJF47618.1"/>
    <property type="molecule type" value="Genomic_DNA"/>
</dbReference>
<dbReference type="InterPro" id="IPR035906">
    <property type="entry name" value="MetI-like_sf"/>
</dbReference>
<feature type="transmembrane region" description="Helical" evidence="7">
    <location>
        <begin position="233"/>
        <end position="258"/>
    </location>
</feature>
<dbReference type="CDD" id="cd06261">
    <property type="entry name" value="TM_PBP2"/>
    <property type="match status" value="1"/>
</dbReference>
<feature type="transmembrane region" description="Helical" evidence="7">
    <location>
        <begin position="99"/>
        <end position="122"/>
    </location>
</feature>
<dbReference type="GO" id="GO:0005886">
    <property type="term" value="C:plasma membrane"/>
    <property type="evidence" value="ECO:0007669"/>
    <property type="project" value="UniProtKB-SubCell"/>
</dbReference>
<dbReference type="AlphaFoldDB" id="A0A2M8QCX6"/>
<name>A0A2M8QCX6_9CHLR</name>
<dbReference type="PANTHER" id="PTHR30465:SF0">
    <property type="entry name" value="OLIGOPEPTIDE TRANSPORT SYSTEM PERMEASE PROTEIN APPB"/>
    <property type="match status" value="1"/>
</dbReference>
<keyword evidence="4 7" id="KW-0812">Transmembrane</keyword>
<accession>A0A2M8QCX6</accession>
<dbReference type="Proteomes" id="UP000230790">
    <property type="component" value="Unassembled WGS sequence"/>
</dbReference>
<evidence type="ECO:0000256" key="3">
    <source>
        <dbReference type="ARBA" id="ARBA00022475"/>
    </source>
</evidence>
<evidence type="ECO:0000259" key="8">
    <source>
        <dbReference type="PROSITE" id="PS50928"/>
    </source>
</evidence>
<proteinExistence type="inferred from homology"/>
<dbReference type="InterPro" id="IPR000515">
    <property type="entry name" value="MetI-like"/>
</dbReference>
<reference evidence="9 10" key="1">
    <citation type="submission" date="2017-11" db="EMBL/GenBank/DDBJ databases">
        <title>Evolution of Phototrophy in the Chloroflexi Phylum Driven by Horizontal Gene Transfer.</title>
        <authorList>
            <person name="Ward L.M."/>
            <person name="Hemp J."/>
            <person name="Shih P.M."/>
            <person name="Mcglynn S.E."/>
            <person name="Fischer W."/>
        </authorList>
    </citation>
    <scope>NUCLEOTIDE SEQUENCE [LARGE SCALE GENOMIC DNA]</scope>
    <source>
        <strain evidence="9">JP3_7</strain>
    </source>
</reference>
<comment type="caution">
    <text evidence="9">The sequence shown here is derived from an EMBL/GenBank/DDBJ whole genome shotgun (WGS) entry which is preliminary data.</text>
</comment>
<evidence type="ECO:0000256" key="7">
    <source>
        <dbReference type="RuleBase" id="RU363032"/>
    </source>
</evidence>
<feature type="transmembrane region" description="Helical" evidence="7">
    <location>
        <begin position="9"/>
        <end position="28"/>
    </location>
</feature>
<dbReference type="PROSITE" id="PS50928">
    <property type="entry name" value="ABC_TM1"/>
    <property type="match status" value="1"/>
</dbReference>
<evidence type="ECO:0000313" key="10">
    <source>
        <dbReference type="Proteomes" id="UP000230790"/>
    </source>
</evidence>
<sequence length="314" mass="35031">MARYILGRLAGLVFVLLTVSFLTFFLMYSTPGGPFDELNQPLSPEAKANMMRKYGLDRPFYVNWWNWVTKAVQGDFGMSYYYPNTRVIDLFSKYWGSSLMLGFLAVAWSFPLGVVLGVIAALKRNTFVDQVITTVALVTVTVPIISLIFFGIAIFVIGLKWFGFNNGQPLYQQPPNAWMLPAFIFGLGTVGSLTRYTRSGMLDVLGQDYIRTARAKGLNRTVIIMKHAMRNMLIPLVTIFGPVLANAITGSTFVEIAFAIPGIGRFFLESIYTRDYPVIIFTVIITATILTISNLLIDIAYTLIDPRVRLGGGH</sequence>
<dbReference type="SUPFAM" id="SSF161098">
    <property type="entry name" value="MetI-like"/>
    <property type="match status" value="1"/>
</dbReference>
<feature type="transmembrane region" description="Helical" evidence="7">
    <location>
        <begin position="278"/>
        <end position="304"/>
    </location>
</feature>
<keyword evidence="5 7" id="KW-1133">Transmembrane helix</keyword>
<dbReference type="GO" id="GO:0055085">
    <property type="term" value="P:transmembrane transport"/>
    <property type="evidence" value="ECO:0007669"/>
    <property type="project" value="InterPro"/>
</dbReference>
<feature type="transmembrane region" description="Helical" evidence="7">
    <location>
        <begin position="134"/>
        <end position="157"/>
    </location>
</feature>
<comment type="similarity">
    <text evidence="7">Belongs to the binding-protein-dependent transport system permease family.</text>
</comment>
<protein>
    <submittedName>
        <fullName evidence="9">ABC transporter permease</fullName>
    </submittedName>
</protein>
<evidence type="ECO:0000256" key="1">
    <source>
        <dbReference type="ARBA" id="ARBA00004651"/>
    </source>
</evidence>
<evidence type="ECO:0000256" key="4">
    <source>
        <dbReference type="ARBA" id="ARBA00022692"/>
    </source>
</evidence>
<feature type="domain" description="ABC transmembrane type-1" evidence="8">
    <location>
        <begin position="95"/>
        <end position="297"/>
    </location>
</feature>
<evidence type="ECO:0000313" key="9">
    <source>
        <dbReference type="EMBL" id="PJF47618.1"/>
    </source>
</evidence>
<evidence type="ECO:0000256" key="6">
    <source>
        <dbReference type="ARBA" id="ARBA00023136"/>
    </source>
</evidence>
<keyword evidence="2 7" id="KW-0813">Transport</keyword>
<dbReference type="Pfam" id="PF19300">
    <property type="entry name" value="BPD_transp_1_N"/>
    <property type="match status" value="1"/>
</dbReference>
<dbReference type="Pfam" id="PF00528">
    <property type="entry name" value="BPD_transp_1"/>
    <property type="match status" value="1"/>
</dbReference>
<gene>
    <name evidence="9" type="ORF">CUN48_07585</name>
</gene>
<comment type="subcellular location">
    <subcellularLocation>
        <location evidence="1 7">Cell membrane</location>
        <topology evidence="1 7">Multi-pass membrane protein</topology>
    </subcellularLocation>
</comment>
<organism evidence="9 10">
    <name type="scientific">Candidatus Thermofonsia Clade 3 bacterium</name>
    <dbReference type="NCBI Taxonomy" id="2364212"/>
    <lineage>
        <taxon>Bacteria</taxon>
        <taxon>Bacillati</taxon>
        <taxon>Chloroflexota</taxon>
        <taxon>Candidatus Thermofontia</taxon>
        <taxon>Candidatus Thermofonsia Clade 3</taxon>
    </lineage>
</organism>
<evidence type="ECO:0000256" key="2">
    <source>
        <dbReference type="ARBA" id="ARBA00022448"/>
    </source>
</evidence>
<keyword evidence="6 7" id="KW-0472">Membrane</keyword>
<dbReference type="Gene3D" id="1.10.3720.10">
    <property type="entry name" value="MetI-like"/>
    <property type="match status" value="1"/>
</dbReference>
<keyword evidence="3" id="KW-1003">Cell membrane</keyword>